<evidence type="ECO:0000256" key="3">
    <source>
        <dbReference type="ARBA" id="ARBA00023163"/>
    </source>
</evidence>
<keyword evidence="3" id="KW-0804">Transcription</keyword>
<dbReference type="GO" id="GO:0003700">
    <property type="term" value="F:DNA-binding transcription factor activity"/>
    <property type="evidence" value="ECO:0007669"/>
    <property type="project" value="InterPro"/>
</dbReference>
<name>A0A7U3YCE3_GEOS0</name>
<feature type="domain" description="HTH araC/xylS-type" evidence="4">
    <location>
        <begin position="183"/>
        <end position="281"/>
    </location>
</feature>
<dbReference type="PROSITE" id="PS00041">
    <property type="entry name" value="HTH_ARAC_FAMILY_1"/>
    <property type="match status" value="1"/>
</dbReference>
<dbReference type="GO" id="GO:0043565">
    <property type="term" value="F:sequence-specific DNA binding"/>
    <property type="evidence" value="ECO:0007669"/>
    <property type="project" value="InterPro"/>
</dbReference>
<keyword evidence="2" id="KW-0238">DNA-binding</keyword>
<dbReference type="PANTHER" id="PTHR43280:SF28">
    <property type="entry name" value="HTH-TYPE TRANSCRIPTIONAL ACTIVATOR RHAS"/>
    <property type="match status" value="1"/>
</dbReference>
<dbReference type="PROSITE" id="PS01124">
    <property type="entry name" value="HTH_ARAC_FAMILY_2"/>
    <property type="match status" value="1"/>
</dbReference>
<gene>
    <name evidence="6" type="ORF">GY4MC1_0174</name>
</gene>
<dbReference type="InterPro" id="IPR037923">
    <property type="entry name" value="HTH-like"/>
</dbReference>
<evidence type="ECO:0000259" key="4">
    <source>
        <dbReference type="PROSITE" id="PS01124"/>
    </source>
</evidence>
<dbReference type="KEGG" id="gmc:GY4MC1_0174"/>
<dbReference type="EMBL" id="CP002293">
    <property type="protein sequence ID" value="ADP73026.1"/>
    <property type="molecule type" value="Genomic_DNA"/>
</dbReference>
<dbReference type="Pfam" id="PF02311">
    <property type="entry name" value="AraC_binding"/>
    <property type="match status" value="1"/>
</dbReference>
<reference evidence="6" key="1">
    <citation type="submission" date="2010-10" db="EMBL/GenBank/DDBJ databases">
        <title>Complete sequence of chromosome of Geobacillus sp. Y4.1MC1.</title>
        <authorList>
            <consortium name="US DOE Joint Genome Institute"/>
            <person name="Lucas S."/>
            <person name="Copeland A."/>
            <person name="Lapidus A."/>
            <person name="Cheng J.-F."/>
            <person name="Bruce D."/>
            <person name="Goodwin L."/>
            <person name="Pitluck S."/>
            <person name="Chertkov O."/>
            <person name="Zhang X."/>
            <person name="Detter J.C."/>
            <person name="Han C."/>
            <person name="Tapia R."/>
            <person name="Land M."/>
            <person name="Hauser L."/>
            <person name="Jeffries C."/>
            <person name="Kyrpides N."/>
            <person name="Ivanova N."/>
            <person name="Ovchinnikova G."/>
            <person name="Brumm P."/>
            <person name="Mead D."/>
            <person name="Woyke T."/>
        </authorList>
    </citation>
    <scope>NUCLEOTIDE SEQUENCE [LARGE SCALE GENOMIC DNA]</scope>
    <source>
        <strain evidence="6">Y4.1MC1</strain>
    </source>
</reference>
<evidence type="ECO:0000313" key="6">
    <source>
        <dbReference type="EMBL" id="ADP73026.1"/>
    </source>
</evidence>
<dbReference type="PANTHER" id="PTHR43280">
    <property type="entry name" value="ARAC-FAMILY TRANSCRIPTIONAL REGULATOR"/>
    <property type="match status" value="1"/>
</dbReference>
<evidence type="ECO:0000256" key="2">
    <source>
        <dbReference type="ARBA" id="ARBA00023125"/>
    </source>
</evidence>
<dbReference type="PROSITE" id="PS50983">
    <property type="entry name" value="FE_B12_PBP"/>
    <property type="match status" value="1"/>
</dbReference>
<dbReference type="AlphaFoldDB" id="A0A7U3YCE3"/>
<keyword evidence="1" id="KW-0805">Transcription regulation</keyword>
<dbReference type="SUPFAM" id="SSF51215">
    <property type="entry name" value="Regulatory protein AraC"/>
    <property type="match status" value="1"/>
</dbReference>
<dbReference type="Gene3D" id="1.10.10.60">
    <property type="entry name" value="Homeodomain-like"/>
    <property type="match status" value="2"/>
</dbReference>
<dbReference type="Pfam" id="PF01497">
    <property type="entry name" value="Peripla_BP_2"/>
    <property type="match status" value="1"/>
</dbReference>
<dbReference type="Gene3D" id="3.40.50.1980">
    <property type="entry name" value="Nitrogenase molybdenum iron protein domain"/>
    <property type="match status" value="2"/>
</dbReference>
<feature type="domain" description="Fe/B12 periplasmic-binding" evidence="5">
    <location>
        <begin position="285"/>
        <end position="548"/>
    </location>
</feature>
<dbReference type="PRINTS" id="PR00032">
    <property type="entry name" value="HTHARAC"/>
</dbReference>
<evidence type="ECO:0000256" key="1">
    <source>
        <dbReference type="ARBA" id="ARBA00023015"/>
    </source>
</evidence>
<dbReference type="InterPro" id="IPR002491">
    <property type="entry name" value="ABC_transptr_periplasmic_BD"/>
</dbReference>
<dbReference type="InterPro" id="IPR009057">
    <property type="entry name" value="Homeodomain-like_sf"/>
</dbReference>
<proteinExistence type="predicted"/>
<dbReference type="InterPro" id="IPR018062">
    <property type="entry name" value="HTH_AraC-typ_CS"/>
</dbReference>
<dbReference type="InterPro" id="IPR018060">
    <property type="entry name" value="HTH_AraC"/>
</dbReference>
<organism evidence="6">
    <name type="scientific">Geobacillus sp. (strain Y4.1MC1)</name>
    <dbReference type="NCBI Taxonomy" id="581103"/>
    <lineage>
        <taxon>Bacteria</taxon>
        <taxon>Bacillati</taxon>
        <taxon>Bacillota</taxon>
        <taxon>Bacilli</taxon>
        <taxon>Bacillales</taxon>
        <taxon>Anoxybacillaceae</taxon>
        <taxon>Geobacillus</taxon>
    </lineage>
</organism>
<dbReference type="SUPFAM" id="SSF53807">
    <property type="entry name" value="Helical backbone' metal receptor"/>
    <property type="match status" value="1"/>
</dbReference>
<dbReference type="InterPro" id="IPR003313">
    <property type="entry name" value="AraC-bd"/>
</dbReference>
<protein>
    <submittedName>
        <fullName evidence="6">Transcriptional regulator, AraC family</fullName>
    </submittedName>
</protein>
<evidence type="ECO:0000259" key="5">
    <source>
        <dbReference type="PROSITE" id="PS50983"/>
    </source>
</evidence>
<accession>A0A7U3YCE3</accession>
<sequence length="550" mass="65076">MIIHHEAVKQEASDFSWDVSFLRLRDMQFIKGNGNWRMEQQLTVSHVLIVVKSGQGRLTLDHDEYQLRPDTVYVCAPGETYGIEAEKASQLKLFLFKFDVFQVTEQGYERVQGIKKERLFPLKGEIQISPAGQLVSLCDAIYDHWRSEDGLERFYSQFAFQELLYYIMKNRRLQAKESRTSLELAKEYMERYFNENLTIEQLARIANISPKYFVDLFKKTYGISAIDYLTELRINKAKQLMAQSDAKLRDIAHQVGYNDEFYFSRKFKKKVGVTPTVYMKSRRRKIAAYKSPITGQLLALKIIPYAAPLHPKWTAYYYKMYRADISVPLSAYRKNQHWESNIETLLHARPDMVISTDELEEREKEMLEQVAPVFYVPWLEKNWREQLLLTAEFLGETREAEHWLEIYERKVKFARDQLKREVGDDTFLIVRISKQNLYVHCNRSMSEVFYHDLQMVPAYGGDRFIYDQQITLDQLVQIDADRLLLLVRQEEETLAFWKALQYSMPWQELKAVRNNKVYLIPSDPWVEYSAYAHDRIIDESLRLFSGDCPK</sequence>
<dbReference type="SMART" id="SM00342">
    <property type="entry name" value="HTH_ARAC"/>
    <property type="match status" value="1"/>
</dbReference>
<dbReference type="SUPFAM" id="SSF46689">
    <property type="entry name" value="Homeodomain-like"/>
    <property type="match status" value="2"/>
</dbReference>
<dbReference type="InterPro" id="IPR020449">
    <property type="entry name" value="Tscrpt_reg_AraC-type_HTH"/>
</dbReference>
<dbReference type="Pfam" id="PF12833">
    <property type="entry name" value="HTH_18"/>
    <property type="match status" value="1"/>
</dbReference>